<evidence type="ECO:0000313" key="1">
    <source>
        <dbReference type="EMBL" id="MFC0524470.1"/>
    </source>
</evidence>
<evidence type="ECO:0000313" key="2">
    <source>
        <dbReference type="Proteomes" id="UP001589836"/>
    </source>
</evidence>
<evidence type="ECO:0008006" key="3">
    <source>
        <dbReference type="Google" id="ProtNLM"/>
    </source>
</evidence>
<proteinExistence type="predicted"/>
<accession>A0ABV6LPY5</accession>
<reference evidence="1 2" key="1">
    <citation type="submission" date="2024-09" db="EMBL/GenBank/DDBJ databases">
        <authorList>
            <person name="Sun Q."/>
            <person name="Mori K."/>
        </authorList>
    </citation>
    <scope>NUCLEOTIDE SEQUENCE [LARGE SCALE GENOMIC DNA]</scope>
    <source>
        <strain evidence="1 2">NCAIM B.02529</strain>
    </source>
</reference>
<dbReference type="Proteomes" id="UP001589836">
    <property type="component" value="Unassembled WGS sequence"/>
</dbReference>
<comment type="caution">
    <text evidence="1">The sequence shown here is derived from an EMBL/GenBank/DDBJ whole genome shotgun (WGS) entry which is preliminary data.</text>
</comment>
<organism evidence="1 2">
    <name type="scientific">Pontibacillus salicampi</name>
    <dbReference type="NCBI Taxonomy" id="1449801"/>
    <lineage>
        <taxon>Bacteria</taxon>
        <taxon>Bacillati</taxon>
        <taxon>Bacillota</taxon>
        <taxon>Bacilli</taxon>
        <taxon>Bacillales</taxon>
        <taxon>Bacillaceae</taxon>
        <taxon>Pontibacillus</taxon>
    </lineage>
</organism>
<protein>
    <recommendedName>
        <fullName evidence="3">Lipoprotein</fullName>
    </recommendedName>
</protein>
<sequence>MKKWSIMIGLVILVSCSPSQEKQQLTEIDWKGKSEHWQVNQMKSSFSDETFTIGPVTIQHVQDVNFQTTYYFVQTHVQVNGVDHVVSAKSVSSQNNIQASPIELEEKTENYSLYSGEGFSHIKDMEAVYITIDWYDTNKGKDREERIDLYRESHQLEEL</sequence>
<dbReference type="EMBL" id="JBHLTP010000011">
    <property type="protein sequence ID" value="MFC0524470.1"/>
    <property type="molecule type" value="Genomic_DNA"/>
</dbReference>
<dbReference type="PROSITE" id="PS51257">
    <property type="entry name" value="PROKAR_LIPOPROTEIN"/>
    <property type="match status" value="1"/>
</dbReference>
<gene>
    <name evidence="1" type="ORF">ACFFGV_12920</name>
</gene>
<keyword evidence="2" id="KW-1185">Reference proteome</keyword>
<name>A0ABV6LPY5_9BACI</name>
<dbReference type="RefSeq" id="WP_377348479.1">
    <property type="nucleotide sequence ID" value="NZ_JBHLTP010000011.1"/>
</dbReference>